<name>A0AAD6CBP2_9EURO</name>
<dbReference type="PRINTS" id="PR00624">
    <property type="entry name" value="HISTONEH5"/>
</dbReference>
<dbReference type="InterPro" id="IPR036390">
    <property type="entry name" value="WH_DNA-bd_sf"/>
</dbReference>
<organism evidence="11 12">
    <name type="scientific">Penicillium daleae</name>
    <dbReference type="NCBI Taxonomy" id="63821"/>
    <lineage>
        <taxon>Eukaryota</taxon>
        <taxon>Fungi</taxon>
        <taxon>Dikarya</taxon>
        <taxon>Ascomycota</taxon>
        <taxon>Pezizomycotina</taxon>
        <taxon>Eurotiomycetes</taxon>
        <taxon>Eurotiomycetidae</taxon>
        <taxon>Eurotiales</taxon>
        <taxon>Aspergillaceae</taxon>
        <taxon>Penicillium</taxon>
    </lineage>
</organism>
<dbReference type="PROSITE" id="PS51504">
    <property type="entry name" value="H15"/>
    <property type="match status" value="1"/>
</dbReference>
<evidence type="ECO:0000256" key="1">
    <source>
        <dbReference type="ARBA" id="ARBA00004123"/>
    </source>
</evidence>
<dbReference type="SMART" id="SM00526">
    <property type="entry name" value="H15"/>
    <property type="match status" value="1"/>
</dbReference>
<proteinExistence type="inferred from homology"/>
<feature type="compositionally biased region" description="Low complexity" evidence="9">
    <location>
        <begin position="99"/>
        <end position="115"/>
    </location>
</feature>
<evidence type="ECO:0000256" key="9">
    <source>
        <dbReference type="SAM" id="MobiDB-lite"/>
    </source>
</evidence>
<evidence type="ECO:0000313" key="12">
    <source>
        <dbReference type="Proteomes" id="UP001213681"/>
    </source>
</evidence>
<evidence type="ECO:0000256" key="8">
    <source>
        <dbReference type="RuleBase" id="RU003894"/>
    </source>
</evidence>
<evidence type="ECO:0000256" key="3">
    <source>
        <dbReference type="ARBA" id="ARBA00020833"/>
    </source>
</evidence>
<comment type="caution">
    <text evidence="11">The sequence shown here is derived from an EMBL/GenBank/DDBJ whole genome shotgun (WGS) entry which is preliminary data.</text>
</comment>
<dbReference type="InterPro" id="IPR005819">
    <property type="entry name" value="H1/H5"/>
</dbReference>
<protein>
    <recommendedName>
        <fullName evidence="3">Histone H1</fullName>
    </recommendedName>
</protein>
<dbReference type="AlphaFoldDB" id="A0AAD6CBP2"/>
<evidence type="ECO:0000256" key="2">
    <source>
        <dbReference type="ARBA" id="ARBA00004286"/>
    </source>
</evidence>
<dbReference type="GO" id="GO:0000786">
    <property type="term" value="C:nucleosome"/>
    <property type="evidence" value="ECO:0007669"/>
    <property type="project" value="InterPro"/>
</dbReference>
<dbReference type="GO" id="GO:0003690">
    <property type="term" value="F:double-stranded DNA binding"/>
    <property type="evidence" value="ECO:0007669"/>
    <property type="project" value="TreeGrafter"/>
</dbReference>
<evidence type="ECO:0000313" key="11">
    <source>
        <dbReference type="EMBL" id="KAJ5460168.1"/>
    </source>
</evidence>
<feature type="region of interest" description="Disordered" evidence="9">
    <location>
        <begin position="74"/>
        <end position="231"/>
    </location>
</feature>
<evidence type="ECO:0000256" key="7">
    <source>
        <dbReference type="ARBA" id="ARBA00055135"/>
    </source>
</evidence>
<gene>
    <name evidence="11" type="ORF">N7458_001720</name>
</gene>
<comment type="function">
    <text evidence="7">Could act as an H1-type linker histone.</text>
</comment>
<accession>A0AAD6CBP2</accession>
<reference evidence="11" key="2">
    <citation type="journal article" date="2023" name="IMA Fungus">
        <title>Comparative genomic study of the Penicillium genus elucidates a diverse pangenome and 15 lateral gene transfer events.</title>
        <authorList>
            <person name="Petersen C."/>
            <person name="Sorensen T."/>
            <person name="Nielsen M.R."/>
            <person name="Sondergaard T.E."/>
            <person name="Sorensen J.L."/>
            <person name="Fitzpatrick D.A."/>
            <person name="Frisvad J.C."/>
            <person name="Nielsen K.L."/>
        </authorList>
    </citation>
    <scope>NUCLEOTIDE SEQUENCE</scope>
    <source>
        <strain evidence="11">IBT 16125</strain>
    </source>
</reference>
<dbReference type="RefSeq" id="XP_056769210.1">
    <property type="nucleotide sequence ID" value="XM_056905103.1"/>
</dbReference>
<feature type="compositionally biased region" description="Low complexity" evidence="9">
    <location>
        <begin position="136"/>
        <end position="181"/>
    </location>
</feature>
<dbReference type="SUPFAM" id="SSF46785">
    <property type="entry name" value="Winged helix' DNA-binding domain"/>
    <property type="match status" value="1"/>
</dbReference>
<feature type="domain" description="H15" evidence="10">
    <location>
        <begin position="17"/>
        <end position="92"/>
    </location>
</feature>
<dbReference type="Proteomes" id="UP001213681">
    <property type="component" value="Unassembled WGS sequence"/>
</dbReference>
<reference evidence="11" key="1">
    <citation type="submission" date="2022-12" db="EMBL/GenBank/DDBJ databases">
        <authorList>
            <person name="Petersen C."/>
        </authorList>
    </citation>
    <scope>NUCLEOTIDE SEQUENCE</scope>
    <source>
        <strain evidence="11">IBT 16125</strain>
    </source>
</reference>
<evidence type="ECO:0000256" key="6">
    <source>
        <dbReference type="ARBA" id="ARBA00023242"/>
    </source>
</evidence>
<keyword evidence="4 8" id="KW-0158">Chromosome</keyword>
<dbReference type="InterPro" id="IPR036388">
    <property type="entry name" value="WH-like_DNA-bd_sf"/>
</dbReference>
<keyword evidence="5 8" id="KW-0238">DNA-binding</keyword>
<dbReference type="Gene3D" id="1.10.10.10">
    <property type="entry name" value="Winged helix-like DNA-binding domain superfamily/Winged helix DNA-binding domain"/>
    <property type="match status" value="1"/>
</dbReference>
<evidence type="ECO:0000259" key="10">
    <source>
        <dbReference type="PROSITE" id="PS51504"/>
    </source>
</evidence>
<dbReference type="GO" id="GO:0006334">
    <property type="term" value="P:nucleosome assembly"/>
    <property type="evidence" value="ECO:0007669"/>
    <property type="project" value="InterPro"/>
</dbReference>
<feature type="compositionally biased region" description="Basic residues" evidence="9">
    <location>
        <begin position="222"/>
        <end position="231"/>
    </location>
</feature>
<dbReference type="CDD" id="cd00073">
    <property type="entry name" value="H15"/>
    <property type="match status" value="1"/>
</dbReference>
<dbReference type="GO" id="GO:0005634">
    <property type="term" value="C:nucleus"/>
    <property type="evidence" value="ECO:0007669"/>
    <property type="project" value="UniProtKB-SubCell"/>
</dbReference>
<dbReference type="GO" id="GO:0031492">
    <property type="term" value="F:nucleosomal DNA binding"/>
    <property type="evidence" value="ECO:0007669"/>
    <property type="project" value="TreeGrafter"/>
</dbReference>
<keyword evidence="12" id="KW-1185">Reference proteome</keyword>
<dbReference type="EMBL" id="JAPVEA010000002">
    <property type="protein sequence ID" value="KAJ5460168.1"/>
    <property type="molecule type" value="Genomic_DNA"/>
</dbReference>
<evidence type="ECO:0000256" key="5">
    <source>
        <dbReference type="ARBA" id="ARBA00023125"/>
    </source>
</evidence>
<dbReference type="InterPro" id="IPR005818">
    <property type="entry name" value="Histone_H1/H5_H15"/>
</dbReference>
<comment type="similarity">
    <text evidence="8">Belongs to the histone H1/H5 family.</text>
</comment>
<dbReference type="GO" id="GO:0045910">
    <property type="term" value="P:negative regulation of DNA recombination"/>
    <property type="evidence" value="ECO:0007669"/>
    <property type="project" value="TreeGrafter"/>
</dbReference>
<dbReference type="FunFam" id="1.10.10.10:FF:000383">
    <property type="entry name" value="Histone H1"/>
    <property type="match status" value="1"/>
</dbReference>
<dbReference type="GO" id="GO:0030261">
    <property type="term" value="P:chromosome condensation"/>
    <property type="evidence" value="ECO:0007669"/>
    <property type="project" value="TreeGrafter"/>
</dbReference>
<dbReference type="PANTHER" id="PTHR11467">
    <property type="entry name" value="HISTONE H1"/>
    <property type="match status" value="1"/>
</dbReference>
<sequence length="231" mass="24073">MPPKKATSVTKKAAAPAHASYRDMIKDAIVNLKERNGSSRQAIKKYVSSNNKINVASQATFDAQFNKAIKAGVEKGEFTQPKGPSGPVKLAKKEPAPKPAAKPAVKKATTAAAKVSNLNSLARIHHRPNYSQPQQKPAAKAAATKKTTSAPKKTATKAAPKTSAAKKASTTKKTTAAKPKANSGKARKTTTTAAPAVVDQPKVIGKTKSGRVTKTTAAPKPAAKKRAAPKK</sequence>
<keyword evidence="6 8" id="KW-0539">Nucleus</keyword>
<evidence type="ECO:0000256" key="4">
    <source>
        <dbReference type="ARBA" id="ARBA00022454"/>
    </source>
</evidence>
<dbReference type="GO" id="GO:0030527">
    <property type="term" value="F:structural constituent of chromatin"/>
    <property type="evidence" value="ECO:0007669"/>
    <property type="project" value="InterPro"/>
</dbReference>
<comment type="subcellular location">
    <subcellularLocation>
        <location evidence="2">Chromosome</location>
    </subcellularLocation>
    <subcellularLocation>
        <location evidence="1 8">Nucleus</location>
    </subcellularLocation>
</comment>
<dbReference type="PANTHER" id="PTHR11467:SF36">
    <property type="entry name" value="HISTONE 24-RELATED"/>
    <property type="match status" value="1"/>
</dbReference>
<dbReference type="Pfam" id="PF00538">
    <property type="entry name" value="Linker_histone"/>
    <property type="match status" value="1"/>
</dbReference>
<dbReference type="GeneID" id="81595346"/>